<dbReference type="Proteomes" id="UP000198983">
    <property type="component" value="Chromosome I"/>
</dbReference>
<dbReference type="STRING" id="117157.SAMN04489717_5670"/>
<evidence type="ECO:0000256" key="1">
    <source>
        <dbReference type="SAM" id="MobiDB-lite"/>
    </source>
</evidence>
<dbReference type="PANTHER" id="PTHR42924:SF3">
    <property type="entry name" value="POLYMERASE_HISTIDINOL PHOSPHATASE N-TERMINAL DOMAIN-CONTAINING PROTEIN"/>
    <property type="match status" value="1"/>
</dbReference>
<evidence type="ECO:0000259" key="2">
    <source>
        <dbReference type="SMART" id="SM00481"/>
    </source>
</evidence>
<dbReference type="InterPro" id="IPR004013">
    <property type="entry name" value="PHP_dom"/>
</dbReference>
<dbReference type="InterPro" id="IPR052018">
    <property type="entry name" value="PHP_domain"/>
</dbReference>
<proteinExistence type="predicted"/>
<keyword evidence="4" id="KW-1185">Reference proteome</keyword>
<organism evidence="3 4">
    <name type="scientific">Actinopolymorpha singaporensis</name>
    <dbReference type="NCBI Taxonomy" id="117157"/>
    <lineage>
        <taxon>Bacteria</taxon>
        <taxon>Bacillati</taxon>
        <taxon>Actinomycetota</taxon>
        <taxon>Actinomycetes</taxon>
        <taxon>Propionibacteriales</taxon>
        <taxon>Actinopolymorphaceae</taxon>
        <taxon>Actinopolymorpha</taxon>
    </lineage>
</organism>
<dbReference type="GO" id="GO:0004534">
    <property type="term" value="F:5'-3' RNA exonuclease activity"/>
    <property type="evidence" value="ECO:0007669"/>
    <property type="project" value="TreeGrafter"/>
</dbReference>
<feature type="domain" description="Polymerase/histidinol phosphatase N-terminal" evidence="2">
    <location>
        <begin position="4"/>
        <end position="69"/>
    </location>
</feature>
<dbReference type="AlphaFoldDB" id="A0A1H1YS92"/>
<feature type="region of interest" description="Disordered" evidence="1">
    <location>
        <begin position="277"/>
        <end position="296"/>
    </location>
</feature>
<dbReference type="CDD" id="cd07438">
    <property type="entry name" value="PHP_HisPPase_AMP"/>
    <property type="match status" value="1"/>
</dbReference>
<gene>
    <name evidence="3" type="ORF">SAMN04489717_5670</name>
</gene>
<dbReference type="SUPFAM" id="SSF89550">
    <property type="entry name" value="PHP domain-like"/>
    <property type="match status" value="1"/>
</dbReference>
<dbReference type="Pfam" id="PF02811">
    <property type="entry name" value="PHP"/>
    <property type="match status" value="1"/>
</dbReference>
<dbReference type="InterPro" id="IPR003141">
    <property type="entry name" value="Pol/His_phosphatase_N"/>
</dbReference>
<name>A0A1H1YS92_9ACTN</name>
<reference evidence="3 4" key="1">
    <citation type="submission" date="2016-10" db="EMBL/GenBank/DDBJ databases">
        <authorList>
            <person name="de Groot N.N."/>
        </authorList>
    </citation>
    <scope>NUCLEOTIDE SEQUENCE [LARGE SCALE GENOMIC DNA]</scope>
    <source>
        <strain evidence="3 4">DSM 22024</strain>
    </source>
</reference>
<dbReference type="SMART" id="SM00481">
    <property type="entry name" value="POLIIIAc"/>
    <property type="match status" value="1"/>
</dbReference>
<dbReference type="Gene3D" id="3.20.20.140">
    <property type="entry name" value="Metal-dependent hydrolases"/>
    <property type="match status" value="1"/>
</dbReference>
<protein>
    <recommendedName>
        <fullName evidence="2">Polymerase/histidinol phosphatase N-terminal domain-containing protein</fullName>
    </recommendedName>
</protein>
<dbReference type="Gene3D" id="1.10.150.650">
    <property type="match status" value="1"/>
</dbReference>
<sequence length="296" mass="31850">MRLIDLHTHSNCSDGTDPPAELVRRAAAAGVDVLGLTDHDTFAGWDEALAEARRLGVGLVPGAEVSCRLGGVSVHMLAYLPDPDDAELNHTLGRVREGRNARVPLILDRLREHGIDLTPEDVAHQSRAATSLGRPHVADALVARGYARDRRDAFDRWLSEGKSGYVTRYAPDPAEVIGEVRAAGGVCVLAHPRGRSSHRVLTDEVIGDLAEAGLAGLEVDHRDHAPEVRVRLRELAGVLDLVVTGASDHHGAGKTDHELGCFGTAEEEFARLLDRARSAADRSGRKTPAPYLPYVP</sequence>
<evidence type="ECO:0000313" key="3">
    <source>
        <dbReference type="EMBL" id="SDT24385.1"/>
    </source>
</evidence>
<dbReference type="RefSeq" id="WP_241827677.1">
    <property type="nucleotide sequence ID" value="NZ_LT629732.1"/>
</dbReference>
<evidence type="ECO:0000313" key="4">
    <source>
        <dbReference type="Proteomes" id="UP000198983"/>
    </source>
</evidence>
<dbReference type="InterPro" id="IPR016195">
    <property type="entry name" value="Pol/histidinol_Pase-like"/>
</dbReference>
<dbReference type="PANTHER" id="PTHR42924">
    <property type="entry name" value="EXONUCLEASE"/>
    <property type="match status" value="1"/>
</dbReference>
<dbReference type="GO" id="GO:0035312">
    <property type="term" value="F:5'-3' DNA exonuclease activity"/>
    <property type="evidence" value="ECO:0007669"/>
    <property type="project" value="TreeGrafter"/>
</dbReference>
<dbReference type="EMBL" id="LT629732">
    <property type="protein sequence ID" value="SDT24385.1"/>
    <property type="molecule type" value="Genomic_DNA"/>
</dbReference>
<accession>A0A1H1YS92</accession>